<proteinExistence type="predicted"/>
<comment type="caution">
    <text evidence="1">The sequence shown here is derived from an EMBL/GenBank/DDBJ whole genome shotgun (WGS) entry which is preliminary data.</text>
</comment>
<sequence length="147" mass="16477">MGVERGSTALAGKNAFHFRSGRSHHKIARQVADAAEHPLGVAFPRRVAGNDHRAGLNVTRMNAGLFILVFYDLRDFFHIKLGIGQEWCKIDRASVYNLLIHDFGVGHLPVSAHIHDVDMAEQHHCRGSSDINSHTEYFGIHVCFHFP</sequence>
<dbReference type="EMBL" id="VSSQ01002425">
    <property type="protein sequence ID" value="MPM15329.1"/>
    <property type="molecule type" value="Genomic_DNA"/>
</dbReference>
<organism evidence="1">
    <name type="scientific">bioreactor metagenome</name>
    <dbReference type="NCBI Taxonomy" id="1076179"/>
    <lineage>
        <taxon>unclassified sequences</taxon>
        <taxon>metagenomes</taxon>
        <taxon>ecological metagenomes</taxon>
    </lineage>
</organism>
<dbReference type="AlphaFoldDB" id="A0A644XGU4"/>
<accession>A0A644XGU4</accession>
<protein>
    <submittedName>
        <fullName evidence="1">Uncharacterized protein</fullName>
    </submittedName>
</protein>
<reference evidence="1" key="1">
    <citation type="submission" date="2019-08" db="EMBL/GenBank/DDBJ databases">
        <authorList>
            <person name="Kucharzyk K."/>
            <person name="Murdoch R.W."/>
            <person name="Higgins S."/>
            <person name="Loffler F."/>
        </authorList>
    </citation>
    <scope>NUCLEOTIDE SEQUENCE</scope>
</reference>
<gene>
    <name evidence="1" type="ORF">SDC9_61697</name>
</gene>
<name>A0A644XGU4_9ZZZZ</name>
<evidence type="ECO:0000313" key="1">
    <source>
        <dbReference type="EMBL" id="MPM15329.1"/>
    </source>
</evidence>